<dbReference type="AlphaFoldDB" id="A0A7R8V8F7"/>
<gene>
    <name evidence="5" type="ORF">HERILL_LOCUS15713</name>
</gene>
<comment type="similarity">
    <text evidence="3">Belongs to the TO family.</text>
</comment>
<dbReference type="PANTHER" id="PTHR11008:SF40">
    <property type="entry name" value="PROTEIN TAKEOUT"/>
    <property type="match status" value="1"/>
</dbReference>
<keyword evidence="2" id="KW-0090">Biological rhythms</keyword>
<dbReference type="FunFam" id="3.15.10.30:FF:000001">
    <property type="entry name" value="Takeout-like protein 1"/>
    <property type="match status" value="1"/>
</dbReference>
<evidence type="ECO:0000256" key="2">
    <source>
        <dbReference type="ARBA" id="ARBA00023108"/>
    </source>
</evidence>
<accession>A0A7R8V8F7</accession>
<dbReference type="GO" id="GO:0005615">
    <property type="term" value="C:extracellular space"/>
    <property type="evidence" value="ECO:0007669"/>
    <property type="project" value="TreeGrafter"/>
</dbReference>
<dbReference type="OrthoDB" id="8190514at2759"/>
<organism evidence="5 6">
    <name type="scientific">Hermetia illucens</name>
    <name type="common">Black soldier fly</name>
    <dbReference type="NCBI Taxonomy" id="343691"/>
    <lineage>
        <taxon>Eukaryota</taxon>
        <taxon>Metazoa</taxon>
        <taxon>Ecdysozoa</taxon>
        <taxon>Arthropoda</taxon>
        <taxon>Hexapoda</taxon>
        <taxon>Insecta</taxon>
        <taxon>Pterygota</taxon>
        <taxon>Neoptera</taxon>
        <taxon>Endopterygota</taxon>
        <taxon>Diptera</taxon>
        <taxon>Brachycera</taxon>
        <taxon>Stratiomyomorpha</taxon>
        <taxon>Stratiomyidae</taxon>
        <taxon>Hermetiinae</taxon>
        <taxon>Hermetia</taxon>
    </lineage>
</organism>
<dbReference type="Gene3D" id="3.15.10.30">
    <property type="entry name" value="Haemolymph juvenile hormone binding protein"/>
    <property type="match status" value="1"/>
</dbReference>
<dbReference type="InParanoid" id="A0A7R8V8F7"/>
<evidence type="ECO:0000256" key="3">
    <source>
        <dbReference type="ARBA" id="ARBA00060902"/>
    </source>
</evidence>
<dbReference type="InterPro" id="IPR010562">
    <property type="entry name" value="Haemolymph_juvenile_hormone-bd"/>
</dbReference>
<feature type="chain" id="PRO_5030655507" evidence="4">
    <location>
        <begin position="21"/>
        <end position="249"/>
    </location>
</feature>
<name>A0A7R8V8F7_HERIL</name>
<sequence>MTNSVILLVTIFLFVNLVNCIDFPKDIPQCKNDDQSCLQQAIDEVVHNHFSGHRGLHLIPIDPLKIRSMLIAQNSESPVSITLKFTEFLLIGFKNMKVYSSSGFKKDIMNSNFEVDVKIPSLVLTGPYEIKGRVLVLPITGHGQSNLTLENVDAKIKLLGHPETKDGEEYFHLTKVKLDFDITRLRVNFENLFNGDKALGDNMNLFINENWKEIFAEINQSIAEAISEVLLIAIQGPFSAIPYRKLFLP</sequence>
<evidence type="ECO:0000256" key="1">
    <source>
        <dbReference type="ARBA" id="ARBA00022729"/>
    </source>
</evidence>
<dbReference type="Proteomes" id="UP000594454">
    <property type="component" value="Chromosome 6"/>
</dbReference>
<proteinExistence type="inferred from homology"/>
<dbReference type="Pfam" id="PF06585">
    <property type="entry name" value="JHBP"/>
    <property type="match status" value="1"/>
</dbReference>
<keyword evidence="6" id="KW-1185">Reference proteome</keyword>
<evidence type="ECO:0000313" key="5">
    <source>
        <dbReference type="EMBL" id="CAD7093430.1"/>
    </source>
</evidence>
<dbReference type="EMBL" id="LR899014">
    <property type="protein sequence ID" value="CAD7093430.1"/>
    <property type="molecule type" value="Genomic_DNA"/>
</dbReference>
<evidence type="ECO:0000313" key="6">
    <source>
        <dbReference type="Proteomes" id="UP000594454"/>
    </source>
</evidence>
<dbReference type="PANTHER" id="PTHR11008">
    <property type="entry name" value="PROTEIN TAKEOUT-LIKE PROTEIN"/>
    <property type="match status" value="1"/>
</dbReference>
<keyword evidence="1 4" id="KW-0732">Signal</keyword>
<dbReference type="OMA" id="TTRFHMH"/>
<feature type="signal peptide" evidence="4">
    <location>
        <begin position="1"/>
        <end position="20"/>
    </location>
</feature>
<dbReference type="InterPro" id="IPR038606">
    <property type="entry name" value="To_sf"/>
</dbReference>
<evidence type="ECO:0000256" key="4">
    <source>
        <dbReference type="SAM" id="SignalP"/>
    </source>
</evidence>
<dbReference type="SMART" id="SM00700">
    <property type="entry name" value="JHBP"/>
    <property type="match status" value="1"/>
</dbReference>
<dbReference type="GO" id="GO:0007623">
    <property type="term" value="P:circadian rhythm"/>
    <property type="evidence" value="ECO:0007669"/>
    <property type="project" value="UniProtKB-ARBA"/>
</dbReference>
<reference evidence="5 6" key="1">
    <citation type="submission" date="2020-11" db="EMBL/GenBank/DDBJ databases">
        <authorList>
            <person name="Wallbank WR R."/>
            <person name="Pardo Diaz C."/>
            <person name="Kozak K."/>
            <person name="Martin S."/>
            <person name="Jiggins C."/>
            <person name="Moest M."/>
            <person name="Warren A I."/>
            <person name="Generalovic N T."/>
            <person name="Byers J.R.P. K."/>
            <person name="Montejo-Kovacevich G."/>
            <person name="Yen C E."/>
        </authorList>
    </citation>
    <scope>NUCLEOTIDE SEQUENCE [LARGE SCALE GENOMIC DNA]</scope>
</reference>
<dbReference type="FunCoup" id="A0A7R8V8F7">
    <property type="interactions" value="66"/>
</dbReference>
<protein>
    <submittedName>
        <fullName evidence="5">Uncharacterized protein</fullName>
    </submittedName>
</protein>